<reference evidence="3 4" key="1">
    <citation type="submission" date="2016-03" db="EMBL/GenBank/DDBJ databases">
        <title>Photobacterium proteolyticum sp. nov. a protease producing bacterium isolated from ocean sediments of Laizhou Bay.</title>
        <authorList>
            <person name="Li Y."/>
        </authorList>
    </citation>
    <scope>NUCLEOTIDE SEQUENCE [LARGE SCALE GENOMIC DNA]</scope>
    <source>
        <strain evidence="3 4">R-40508</strain>
    </source>
</reference>
<feature type="signal peptide" evidence="2">
    <location>
        <begin position="1"/>
        <end position="16"/>
    </location>
</feature>
<evidence type="ECO:0000313" key="3">
    <source>
        <dbReference type="EMBL" id="OAN18067.1"/>
    </source>
</evidence>
<evidence type="ECO:0000256" key="2">
    <source>
        <dbReference type="SAM" id="SignalP"/>
    </source>
</evidence>
<evidence type="ECO:0000256" key="1">
    <source>
        <dbReference type="SAM" id="MobiDB-lite"/>
    </source>
</evidence>
<evidence type="ECO:0000313" key="4">
    <source>
        <dbReference type="Proteomes" id="UP000078503"/>
    </source>
</evidence>
<name>A0A178KLC5_9GAMM</name>
<feature type="compositionally biased region" description="Low complexity" evidence="1">
    <location>
        <begin position="32"/>
        <end position="43"/>
    </location>
</feature>
<feature type="region of interest" description="Disordered" evidence="1">
    <location>
        <begin position="23"/>
        <end position="43"/>
    </location>
</feature>
<dbReference type="RefSeq" id="WP_068327999.1">
    <property type="nucleotide sequence ID" value="NZ_LVHF01000012.1"/>
</dbReference>
<dbReference type="OrthoDB" id="5829448at2"/>
<feature type="chain" id="PRO_5008090436" description="Bacterial spore germination immunoglobulin-like domain-containing protein" evidence="2">
    <location>
        <begin position="17"/>
        <end position="151"/>
    </location>
</feature>
<accession>A0A178KLC5</accession>
<proteinExistence type="predicted"/>
<gene>
    <name evidence="3" type="ORF">A3K86_03890</name>
</gene>
<organism evidence="3 4">
    <name type="scientific">Photobacterium jeanii</name>
    <dbReference type="NCBI Taxonomy" id="858640"/>
    <lineage>
        <taxon>Bacteria</taxon>
        <taxon>Pseudomonadati</taxon>
        <taxon>Pseudomonadota</taxon>
        <taxon>Gammaproteobacteria</taxon>
        <taxon>Vibrionales</taxon>
        <taxon>Vibrionaceae</taxon>
        <taxon>Photobacterium</taxon>
    </lineage>
</organism>
<dbReference type="AlphaFoldDB" id="A0A178KLC5"/>
<dbReference type="EMBL" id="LVHF01000012">
    <property type="protein sequence ID" value="OAN18067.1"/>
    <property type="molecule type" value="Genomic_DNA"/>
</dbReference>
<keyword evidence="2" id="KW-0732">Signal</keyword>
<sequence>MIRLTIALFLSLQLIACGGGGGGGDDSGAGGNSPAADSPAAPNKKFEDIVVPEGFKFRSAYPVTVDIDLNSSEDMYLNIYGRFTEAQDGTPIPDSSSRMITSTMKDGKFKGKLTVTPKRESLLVEAWYQDGARQPFRQVIPLPVSEIVINQ</sequence>
<protein>
    <recommendedName>
        <fullName evidence="5">Bacterial spore germination immunoglobulin-like domain-containing protein</fullName>
    </recommendedName>
</protein>
<evidence type="ECO:0008006" key="5">
    <source>
        <dbReference type="Google" id="ProtNLM"/>
    </source>
</evidence>
<dbReference type="Proteomes" id="UP000078503">
    <property type="component" value="Unassembled WGS sequence"/>
</dbReference>
<comment type="caution">
    <text evidence="3">The sequence shown here is derived from an EMBL/GenBank/DDBJ whole genome shotgun (WGS) entry which is preliminary data.</text>
</comment>
<keyword evidence="4" id="KW-1185">Reference proteome</keyword>
<dbReference type="STRING" id="858640.A3K86_03890"/>